<evidence type="ECO:0000256" key="3">
    <source>
        <dbReference type="SAM" id="SignalP"/>
    </source>
</evidence>
<feature type="compositionally biased region" description="Basic and acidic residues" evidence="2">
    <location>
        <begin position="93"/>
        <end position="106"/>
    </location>
</feature>
<evidence type="ECO:0000313" key="6">
    <source>
        <dbReference type="EMBL" id="CAD9215282.1"/>
    </source>
</evidence>
<organism evidence="6">
    <name type="scientific">Tetraselmis chuii</name>
    <dbReference type="NCBI Taxonomy" id="63592"/>
    <lineage>
        <taxon>Eukaryota</taxon>
        <taxon>Viridiplantae</taxon>
        <taxon>Chlorophyta</taxon>
        <taxon>core chlorophytes</taxon>
        <taxon>Chlorodendrophyceae</taxon>
        <taxon>Chlorodendrales</taxon>
        <taxon>Chlorodendraceae</taxon>
        <taxon>Tetraselmis</taxon>
    </lineage>
</organism>
<keyword evidence="3" id="KW-0732">Signal</keyword>
<feature type="compositionally biased region" description="Basic and acidic residues" evidence="2">
    <location>
        <begin position="60"/>
        <end position="78"/>
    </location>
</feature>
<accession>A0A6U1JWB2</accession>
<dbReference type="PANTHER" id="PTHR44360">
    <property type="entry name" value="DNAJ HOMOLOG SUBFAMILY B MEMBER 9"/>
    <property type="match status" value="1"/>
</dbReference>
<dbReference type="EMBL" id="HBGG01033478">
    <property type="protein sequence ID" value="CAD9215281.1"/>
    <property type="molecule type" value="Transcribed_RNA"/>
</dbReference>
<name>A0A6U1JWB2_9CHLO</name>
<reference evidence="6" key="1">
    <citation type="submission" date="2021-01" db="EMBL/GenBank/DDBJ databases">
        <authorList>
            <person name="Corre E."/>
            <person name="Pelletier E."/>
            <person name="Niang G."/>
            <person name="Scheremetjew M."/>
            <person name="Finn R."/>
            <person name="Kale V."/>
            <person name="Holt S."/>
            <person name="Cochrane G."/>
            <person name="Meng A."/>
            <person name="Brown T."/>
            <person name="Cohen L."/>
        </authorList>
    </citation>
    <scope>NUCLEOTIDE SEQUENCE</scope>
    <source>
        <strain evidence="6">PLY429</strain>
    </source>
</reference>
<dbReference type="InterPro" id="IPR036869">
    <property type="entry name" value="J_dom_sf"/>
</dbReference>
<protein>
    <recommendedName>
        <fullName evidence="4">J domain-containing protein</fullName>
    </recommendedName>
</protein>
<dbReference type="SUPFAM" id="SSF46565">
    <property type="entry name" value="Chaperone J-domain"/>
    <property type="match status" value="1"/>
</dbReference>
<evidence type="ECO:0000313" key="5">
    <source>
        <dbReference type="EMBL" id="CAD9215281.1"/>
    </source>
</evidence>
<evidence type="ECO:0000256" key="1">
    <source>
        <dbReference type="ARBA" id="ARBA00023186"/>
    </source>
</evidence>
<proteinExistence type="predicted"/>
<sequence length="106" mass="11695">MLGMGTSKNALLVVLVSLLAMGASAVRDTKLYDLLGVPPDASDQMIKKAYKKRALVYHPDRAKGDKKAAEKKFQEARAPRRNYLPSSLLTTPKLKDPHSTSRVRDS</sequence>
<dbReference type="InterPro" id="IPR001623">
    <property type="entry name" value="DnaJ_domain"/>
</dbReference>
<feature type="chain" id="PRO_5035585267" description="J domain-containing protein" evidence="3">
    <location>
        <begin position="26"/>
        <end position="106"/>
    </location>
</feature>
<dbReference type="PRINTS" id="PR00625">
    <property type="entry name" value="JDOMAIN"/>
</dbReference>
<dbReference type="CDD" id="cd06257">
    <property type="entry name" value="DnaJ"/>
    <property type="match status" value="1"/>
</dbReference>
<dbReference type="InterPro" id="IPR051948">
    <property type="entry name" value="Hsp70_co-chaperone_J-domain"/>
</dbReference>
<dbReference type="GO" id="GO:0005783">
    <property type="term" value="C:endoplasmic reticulum"/>
    <property type="evidence" value="ECO:0007669"/>
    <property type="project" value="TreeGrafter"/>
</dbReference>
<dbReference type="GO" id="GO:0051087">
    <property type="term" value="F:protein-folding chaperone binding"/>
    <property type="evidence" value="ECO:0007669"/>
    <property type="project" value="TreeGrafter"/>
</dbReference>
<dbReference type="Pfam" id="PF00226">
    <property type="entry name" value="DnaJ"/>
    <property type="match status" value="1"/>
</dbReference>
<feature type="region of interest" description="Disordered" evidence="2">
    <location>
        <begin position="60"/>
        <end position="106"/>
    </location>
</feature>
<evidence type="ECO:0000259" key="4">
    <source>
        <dbReference type="PROSITE" id="PS50076"/>
    </source>
</evidence>
<gene>
    <name evidence="5" type="ORF">TCHU04912_LOCUS17521</name>
    <name evidence="6" type="ORF">TCHU04912_LOCUS17522</name>
</gene>
<dbReference type="SMART" id="SM00271">
    <property type="entry name" value="DnaJ"/>
    <property type="match status" value="1"/>
</dbReference>
<feature type="signal peptide" evidence="3">
    <location>
        <begin position="1"/>
        <end position="25"/>
    </location>
</feature>
<dbReference type="PANTHER" id="PTHR44360:SF1">
    <property type="entry name" value="DNAJ HOMOLOG SUBFAMILY B MEMBER 9"/>
    <property type="match status" value="1"/>
</dbReference>
<evidence type="ECO:0000256" key="2">
    <source>
        <dbReference type="SAM" id="MobiDB-lite"/>
    </source>
</evidence>
<dbReference type="Gene3D" id="1.10.287.110">
    <property type="entry name" value="DnaJ domain"/>
    <property type="match status" value="1"/>
</dbReference>
<dbReference type="PROSITE" id="PS50076">
    <property type="entry name" value="DNAJ_2"/>
    <property type="match status" value="1"/>
</dbReference>
<dbReference type="GO" id="GO:0051787">
    <property type="term" value="F:misfolded protein binding"/>
    <property type="evidence" value="ECO:0007669"/>
    <property type="project" value="TreeGrafter"/>
</dbReference>
<dbReference type="AlphaFoldDB" id="A0A6U1JWB2"/>
<keyword evidence="1" id="KW-0143">Chaperone</keyword>
<dbReference type="GO" id="GO:0036503">
    <property type="term" value="P:ERAD pathway"/>
    <property type="evidence" value="ECO:0007669"/>
    <property type="project" value="TreeGrafter"/>
</dbReference>
<dbReference type="EMBL" id="HBGG01033479">
    <property type="protein sequence ID" value="CAD9215282.1"/>
    <property type="molecule type" value="Transcribed_RNA"/>
</dbReference>
<feature type="domain" description="J" evidence="4">
    <location>
        <begin position="30"/>
        <end position="106"/>
    </location>
</feature>